<dbReference type="OrthoDB" id="122286at2"/>
<protein>
    <recommendedName>
        <fullName evidence="1">Transcription regulator PadR N-terminal domain-containing protein</fullName>
    </recommendedName>
</protein>
<dbReference type="AlphaFoldDB" id="A0A4P6EQ11"/>
<gene>
    <name evidence="2" type="ORF">ET495_12705</name>
</gene>
<dbReference type="KEGG" id="xyl:ET495_12705"/>
<dbReference type="InterPro" id="IPR036388">
    <property type="entry name" value="WH-like_DNA-bd_sf"/>
</dbReference>
<sequence length="75" mass="8492">MWGLRISSLTRRPTGTIYPLLDRLEREGFVVSRWDLGSARPGPPRRMYELTASGTRWARMKLGRESEVASGNGEV</sequence>
<reference evidence="2 3" key="1">
    <citation type="submission" date="2019-01" db="EMBL/GenBank/DDBJ databases">
        <title>Genome sequencing of strain 2JSPR-7.</title>
        <authorList>
            <person name="Heo J."/>
            <person name="Kim S.-J."/>
            <person name="Kim J.-S."/>
            <person name="Hong S.-B."/>
            <person name="Kwon S.-W."/>
        </authorList>
    </citation>
    <scope>NUCLEOTIDE SEQUENCE [LARGE SCALE GENOMIC DNA]</scope>
    <source>
        <strain evidence="2 3">2JSPR-7</strain>
    </source>
</reference>
<proteinExistence type="predicted"/>
<dbReference type="InterPro" id="IPR036390">
    <property type="entry name" value="WH_DNA-bd_sf"/>
</dbReference>
<evidence type="ECO:0000313" key="3">
    <source>
        <dbReference type="Proteomes" id="UP000291758"/>
    </source>
</evidence>
<evidence type="ECO:0000313" key="2">
    <source>
        <dbReference type="EMBL" id="QAY64894.1"/>
    </source>
</evidence>
<name>A0A4P6EQ11_9MICO</name>
<accession>A0A4P6EQ11</accession>
<feature type="domain" description="Transcription regulator PadR N-terminal" evidence="1">
    <location>
        <begin position="9"/>
        <end position="56"/>
    </location>
</feature>
<dbReference type="Gene3D" id="1.10.10.10">
    <property type="entry name" value="Winged helix-like DNA-binding domain superfamily/Winged helix DNA-binding domain"/>
    <property type="match status" value="1"/>
</dbReference>
<keyword evidence="3" id="KW-1185">Reference proteome</keyword>
<dbReference type="PANTHER" id="PTHR33169">
    <property type="entry name" value="PADR-FAMILY TRANSCRIPTIONAL REGULATOR"/>
    <property type="match status" value="1"/>
</dbReference>
<dbReference type="SUPFAM" id="SSF46785">
    <property type="entry name" value="Winged helix' DNA-binding domain"/>
    <property type="match status" value="1"/>
</dbReference>
<dbReference type="InterPro" id="IPR052509">
    <property type="entry name" value="Metal_resp_DNA-bind_regulator"/>
</dbReference>
<dbReference type="InterPro" id="IPR005149">
    <property type="entry name" value="Tscrpt_reg_PadR_N"/>
</dbReference>
<dbReference type="Proteomes" id="UP000291758">
    <property type="component" value="Chromosome"/>
</dbReference>
<dbReference type="PANTHER" id="PTHR33169:SF14">
    <property type="entry name" value="TRANSCRIPTIONAL REGULATOR RV3488"/>
    <property type="match status" value="1"/>
</dbReference>
<dbReference type="EMBL" id="CP035495">
    <property type="protein sequence ID" value="QAY64894.1"/>
    <property type="molecule type" value="Genomic_DNA"/>
</dbReference>
<dbReference type="Pfam" id="PF03551">
    <property type="entry name" value="PadR"/>
    <property type="match status" value="1"/>
</dbReference>
<organism evidence="2 3">
    <name type="scientific">Xylanimonas allomyrinae</name>
    <dbReference type="NCBI Taxonomy" id="2509459"/>
    <lineage>
        <taxon>Bacteria</taxon>
        <taxon>Bacillati</taxon>
        <taxon>Actinomycetota</taxon>
        <taxon>Actinomycetes</taxon>
        <taxon>Micrococcales</taxon>
        <taxon>Promicromonosporaceae</taxon>
        <taxon>Xylanimonas</taxon>
    </lineage>
</organism>
<evidence type="ECO:0000259" key="1">
    <source>
        <dbReference type="Pfam" id="PF03551"/>
    </source>
</evidence>